<dbReference type="Proteomes" id="UP000054549">
    <property type="component" value="Unassembled WGS sequence"/>
</dbReference>
<protein>
    <submittedName>
        <fullName evidence="2">Uncharacterized protein</fullName>
    </submittedName>
</protein>
<name>A0A0C2X4E3_AMAMK</name>
<evidence type="ECO:0000313" key="2">
    <source>
        <dbReference type="EMBL" id="KIL64141.1"/>
    </source>
</evidence>
<keyword evidence="1" id="KW-0732">Signal</keyword>
<dbReference type="OrthoDB" id="3248728at2759"/>
<reference evidence="2 3" key="1">
    <citation type="submission" date="2014-04" db="EMBL/GenBank/DDBJ databases">
        <title>Evolutionary Origins and Diversification of the Mycorrhizal Mutualists.</title>
        <authorList>
            <consortium name="DOE Joint Genome Institute"/>
            <consortium name="Mycorrhizal Genomics Consortium"/>
            <person name="Kohler A."/>
            <person name="Kuo A."/>
            <person name="Nagy L.G."/>
            <person name="Floudas D."/>
            <person name="Copeland A."/>
            <person name="Barry K.W."/>
            <person name="Cichocki N."/>
            <person name="Veneault-Fourrey C."/>
            <person name="LaButti K."/>
            <person name="Lindquist E.A."/>
            <person name="Lipzen A."/>
            <person name="Lundell T."/>
            <person name="Morin E."/>
            <person name="Murat C."/>
            <person name="Riley R."/>
            <person name="Ohm R."/>
            <person name="Sun H."/>
            <person name="Tunlid A."/>
            <person name="Henrissat B."/>
            <person name="Grigoriev I.V."/>
            <person name="Hibbett D.S."/>
            <person name="Martin F."/>
        </authorList>
    </citation>
    <scope>NUCLEOTIDE SEQUENCE [LARGE SCALE GENOMIC DNA]</scope>
    <source>
        <strain evidence="2 3">Koide BX008</strain>
    </source>
</reference>
<gene>
    <name evidence="2" type="ORF">M378DRAFT_637639</name>
</gene>
<dbReference type="HOGENOM" id="CLU_1220471_0_0_1"/>
<dbReference type="AlphaFoldDB" id="A0A0C2X4E3"/>
<accession>A0A0C2X4E3</accession>
<feature type="signal peptide" evidence="1">
    <location>
        <begin position="1"/>
        <end position="16"/>
    </location>
</feature>
<proteinExistence type="predicted"/>
<sequence length="198" mass="21973">MLTSFFLLYLIRQAGCRTLINMVLLRVASVMSFADTSVNIIPEFPIPRTTFTTQDSGNLSFSGIVDFLVTRLPSRYSMYLLRDPTTALANPQSIKGPLTSIIFEAKRENVRAALPRAVTAAAAYCRHRSIPVVRGCVTGGEEWIFFLYETTGDGRGAVRSSPEFNLRPQLEGLALVVGILEDWINNATQSTLQFFSLE</sequence>
<organism evidence="2 3">
    <name type="scientific">Amanita muscaria (strain Koide BX008)</name>
    <dbReference type="NCBI Taxonomy" id="946122"/>
    <lineage>
        <taxon>Eukaryota</taxon>
        <taxon>Fungi</taxon>
        <taxon>Dikarya</taxon>
        <taxon>Basidiomycota</taxon>
        <taxon>Agaricomycotina</taxon>
        <taxon>Agaricomycetes</taxon>
        <taxon>Agaricomycetidae</taxon>
        <taxon>Agaricales</taxon>
        <taxon>Pluteineae</taxon>
        <taxon>Amanitaceae</taxon>
        <taxon>Amanita</taxon>
    </lineage>
</organism>
<feature type="chain" id="PRO_5002158718" evidence="1">
    <location>
        <begin position="17"/>
        <end position="198"/>
    </location>
</feature>
<dbReference type="InParanoid" id="A0A0C2X4E3"/>
<evidence type="ECO:0000313" key="3">
    <source>
        <dbReference type="Proteomes" id="UP000054549"/>
    </source>
</evidence>
<evidence type="ECO:0000256" key="1">
    <source>
        <dbReference type="SAM" id="SignalP"/>
    </source>
</evidence>
<dbReference type="EMBL" id="KN818252">
    <property type="protein sequence ID" value="KIL64141.1"/>
    <property type="molecule type" value="Genomic_DNA"/>
</dbReference>
<keyword evidence="3" id="KW-1185">Reference proteome</keyword>